<comment type="cofactor">
    <cofactor evidence="1">
        <name>FMN</name>
        <dbReference type="ChEBI" id="CHEBI:58210"/>
    </cofactor>
</comment>
<evidence type="ECO:0000313" key="8">
    <source>
        <dbReference type="Proteomes" id="UP000252884"/>
    </source>
</evidence>
<evidence type="ECO:0000256" key="4">
    <source>
        <dbReference type="ARBA" id="ARBA00022643"/>
    </source>
</evidence>
<dbReference type="InterPro" id="IPR029479">
    <property type="entry name" value="Nitroreductase"/>
</dbReference>
<dbReference type="InterPro" id="IPR000415">
    <property type="entry name" value="Nitroreductase-like"/>
</dbReference>
<dbReference type="SUPFAM" id="SSF55469">
    <property type="entry name" value="FMN-dependent nitroreductase-like"/>
    <property type="match status" value="1"/>
</dbReference>
<organism evidence="7 8">
    <name type="scientific">Pseudorhodoferax soli</name>
    <dbReference type="NCBI Taxonomy" id="545864"/>
    <lineage>
        <taxon>Bacteria</taxon>
        <taxon>Pseudomonadati</taxon>
        <taxon>Pseudomonadota</taxon>
        <taxon>Betaproteobacteria</taxon>
        <taxon>Burkholderiales</taxon>
        <taxon>Comamonadaceae</taxon>
    </lineage>
</organism>
<dbReference type="CDD" id="cd02136">
    <property type="entry name" value="PnbA_NfnB-like"/>
    <property type="match status" value="1"/>
</dbReference>
<protein>
    <submittedName>
        <fullName evidence="7">Nitroreductase</fullName>
    </submittedName>
</protein>
<evidence type="ECO:0000259" key="6">
    <source>
        <dbReference type="Pfam" id="PF00881"/>
    </source>
</evidence>
<reference evidence="7 8" key="1">
    <citation type="submission" date="2018-07" db="EMBL/GenBank/DDBJ databases">
        <title>Genomic Encyclopedia of Type Strains, Phase IV (KMG-IV): sequencing the most valuable type-strain genomes for metagenomic binning, comparative biology and taxonomic classification.</title>
        <authorList>
            <person name="Goeker M."/>
        </authorList>
    </citation>
    <scope>NUCLEOTIDE SEQUENCE [LARGE SCALE GENOMIC DNA]</scope>
    <source>
        <strain evidence="7 8">DSM 21634</strain>
    </source>
</reference>
<evidence type="ECO:0000256" key="3">
    <source>
        <dbReference type="ARBA" id="ARBA00022630"/>
    </source>
</evidence>
<evidence type="ECO:0000256" key="1">
    <source>
        <dbReference type="ARBA" id="ARBA00001917"/>
    </source>
</evidence>
<comment type="similarity">
    <text evidence="2">Belongs to the nitroreductase family.</text>
</comment>
<sequence length="233" mass="25752">MTQGDIAHTTRVVDGVLRARRSQRAYKPDPVPRSLLEEVLDVASSAPSNSNTQPWQVHAVAGAHLAALGAALVRACRDNTLPPSPHFPDPLPDEYAQRQRDFGTTYYKTLGVDVADMPSRIRQTEKNFVFFGAPVGLIFTIDRRLAPHSWLDLGLLVQNVMIAAAARGLGTCPQVSFARFHPVIARHLAFTEYELTVCGMSLGYPDRDMPVNQVATPRRPVHEFASFQHFADP</sequence>
<keyword evidence="4" id="KW-0288">FMN</keyword>
<keyword evidence="8" id="KW-1185">Reference proteome</keyword>
<dbReference type="RefSeq" id="WP_114469956.1">
    <property type="nucleotide sequence ID" value="NZ_QPJK01000006.1"/>
</dbReference>
<dbReference type="Proteomes" id="UP000252884">
    <property type="component" value="Unassembled WGS sequence"/>
</dbReference>
<dbReference type="Gene3D" id="3.40.109.10">
    <property type="entry name" value="NADH Oxidase"/>
    <property type="match status" value="1"/>
</dbReference>
<dbReference type="PANTHER" id="PTHR43673">
    <property type="entry name" value="NAD(P)H NITROREDUCTASE YDGI-RELATED"/>
    <property type="match status" value="1"/>
</dbReference>
<evidence type="ECO:0000313" key="7">
    <source>
        <dbReference type="EMBL" id="RCW69564.1"/>
    </source>
</evidence>
<evidence type="ECO:0000256" key="5">
    <source>
        <dbReference type="ARBA" id="ARBA00023002"/>
    </source>
</evidence>
<feature type="domain" description="Nitroreductase" evidence="6">
    <location>
        <begin position="17"/>
        <end position="204"/>
    </location>
</feature>
<proteinExistence type="inferred from homology"/>
<name>A0A368XU61_9BURK</name>
<comment type="caution">
    <text evidence="7">The sequence shown here is derived from an EMBL/GenBank/DDBJ whole genome shotgun (WGS) entry which is preliminary data.</text>
</comment>
<keyword evidence="5" id="KW-0560">Oxidoreductase</keyword>
<accession>A0A368XU61</accession>
<dbReference type="PANTHER" id="PTHR43673:SF2">
    <property type="entry name" value="NITROREDUCTASE"/>
    <property type="match status" value="1"/>
</dbReference>
<dbReference type="GO" id="GO:0016491">
    <property type="term" value="F:oxidoreductase activity"/>
    <property type="evidence" value="ECO:0007669"/>
    <property type="project" value="UniProtKB-KW"/>
</dbReference>
<dbReference type="AlphaFoldDB" id="A0A368XU61"/>
<evidence type="ECO:0000256" key="2">
    <source>
        <dbReference type="ARBA" id="ARBA00007118"/>
    </source>
</evidence>
<dbReference type="Pfam" id="PF00881">
    <property type="entry name" value="Nitroreductase"/>
    <property type="match status" value="1"/>
</dbReference>
<keyword evidence="3" id="KW-0285">Flavoprotein</keyword>
<dbReference type="EMBL" id="QPJK01000006">
    <property type="protein sequence ID" value="RCW69564.1"/>
    <property type="molecule type" value="Genomic_DNA"/>
</dbReference>
<dbReference type="OrthoDB" id="9773807at2"/>
<gene>
    <name evidence="7" type="ORF">DES41_106438</name>
</gene>